<feature type="compositionally biased region" description="Polar residues" evidence="1">
    <location>
        <begin position="38"/>
        <end position="70"/>
    </location>
</feature>
<evidence type="ECO:0000256" key="2">
    <source>
        <dbReference type="SAM" id="Phobius"/>
    </source>
</evidence>
<feature type="region of interest" description="Disordered" evidence="1">
    <location>
        <begin position="398"/>
        <end position="424"/>
    </location>
</feature>
<feature type="transmembrane region" description="Helical" evidence="2">
    <location>
        <begin position="463"/>
        <end position="483"/>
    </location>
</feature>
<keyword evidence="2" id="KW-1133">Transmembrane helix</keyword>
<evidence type="ECO:0000256" key="1">
    <source>
        <dbReference type="SAM" id="MobiDB-lite"/>
    </source>
</evidence>
<dbReference type="PANTHER" id="PTHR35872">
    <property type="entry name" value="INTEGRAL MEMBRANE PROTEIN (AFU_ORTHOLOGUE AFUA_5G07110)"/>
    <property type="match status" value="1"/>
</dbReference>
<accession>A0A1C1CU54</accession>
<sequence length="587" mass="66039">MASARRLSKTEPFPSYTPDNDEASEKPVDSTRDPSRRPSITSRLSKTPSQAVSSLRTRARTGSLSKSFLESNPPLGMWQATAEIGSKIPTLPEIRNGAFADEGWTHEGQMERRGTNPHEIHARRVARTSSASTRTRKSSVSANAPAVITEETHEYFPKRAPVTVQAAPLFEEGSSIQPLEPRHAVAEEIGRLDGTDSYPGTPRFSERSPSTKRLSKTRKPSISEKTDSSSRRDESVPHSIATGAPQVVPIANGPDETGTYPNGYRFPKKHTWTQSINIGLKAYWQFLKTPFGVIVTIYGLNVVGWGAMIFFVLLKAAPAMCHPSCEDDSSARQKWIEIDSQVLNGLFCVTAFGLLPWRGRDFYYLMRWRLGGNQAYHRKLAGIYRGWYRLPGSDKLEEHVGPPPAQPKKQPATTTAEAPPPYTPDEIAKLEENPAIPLPATSMPEPPLTGIRAPPTRSWTLDAVIWLYIWNTIFQVLLCVWMWNWNRFDRPTWGTGVWITLGCLVAIFAGLVAFREGVRVKKIEGIPVQEYDVLESVEDYQERKAKDDAKEAKKLEKHEHHRHFRHGDTHKVVHSEKLKGHEWFTRH</sequence>
<dbReference type="PANTHER" id="PTHR35872:SF1">
    <property type="entry name" value="ALPHA-L-RHAMNOSIDASE C"/>
    <property type="match status" value="1"/>
</dbReference>
<protein>
    <submittedName>
        <fullName evidence="3">Uncharacterized protein</fullName>
    </submittedName>
</protein>
<comment type="caution">
    <text evidence="3">The sequence shown here is derived from an EMBL/GenBank/DDBJ whole genome shotgun (WGS) entry which is preliminary data.</text>
</comment>
<dbReference type="Pfam" id="PF11204">
    <property type="entry name" value="DUF2985"/>
    <property type="match status" value="1"/>
</dbReference>
<evidence type="ECO:0000313" key="4">
    <source>
        <dbReference type="Proteomes" id="UP000094526"/>
    </source>
</evidence>
<keyword evidence="4" id="KW-1185">Reference proteome</keyword>
<dbReference type="eggNOG" id="ENOG502QQSQ">
    <property type="taxonomic scope" value="Eukaryota"/>
</dbReference>
<name>A0A1C1CU54_9EURO</name>
<dbReference type="STRING" id="86049.A0A1C1CU54"/>
<dbReference type="VEuPathDB" id="FungiDB:G647_06109"/>
<keyword evidence="2" id="KW-0472">Membrane</keyword>
<dbReference type="InterPro" id="IPR021369">
    <property type="entry name" value="DUF2985"/>
</dbReference>
<feature type="region of interest" description="Disordered" evidence="1">
    <location>
        <begin position="190"/>
        <end position="254"/>
    </location>
</feature>
<reference evidence="4" key="1">
    <citation type="submission" date="2015-07" db="EMBL/GenBank/DDBJ databases">
        <authorList>
            <person name="Teixeira M.M."/>
            <person name="Souza R.C."/>
            <person name="Almeida L.G."/>
            <person name="Vicente V.A."/>
            <person name="de Hoog S."/>
            <person name="Bocca A.L."/>
            <person name="de Almeida S.R."/>
            <person name="Vasconcelos A.T."/>
            <person name="Felipe M.S."/>
        </authorList>
    </citation>
    <scope>NUCLEOTIDE SEQUENCE [LARGE SCALE GENOMIC DNA]</scope>
    <source>
        <strain evidence="4">KSF</strain>
    </source>
</reference>
<gene>
    <name evidence="3" type="ORF">CLCR_08248</name>
</gene>
<feature type="transmembrane region" description="Helical" evidence="2">
    <location>
        <begin position="495"/>
        <end position="514"/>
    </location>
</feature>
<dbReference type="AlphaFoldDB" id="A0A1C1CU54"/>
<feature type="region of interest" description="Disordered" evidence="1">
    <location>
        <begin position="107"/>
        <end position="145"/>
    </location>
</feature>
<keyword evidence="2" id="KW-0812">Transmembrane</keyword>
<evidence type="ECO:0000313" key="3">
    <source>
        <dbReference type="EMBL" id="OCT52022.1"/>
    </source>
</evidence>
<feature type="compositionally biased region" description="Basic and acidic residues" evidence="1">
    <location>
        <begin position="23"/>
        <end position="36"/>
    </location>
</feature>
<feature type="region of interest" description="Disordered" evidence="1">
    <location>
        <begin position="1"/>
        <end position="74"/>
    </location>
</feature>
<dbReference type="Proteomes" id="UP000094526">
    <property type="component" value="Unassembled WGS sequence"/>
</dbReference>
<dbReference type="EMBL" id="LGRB01000009">
    <property type="protein sequence ID" value="OCT52022.1"/>
    <property type="molecule type" value="Genomic_DNA"/>
</dbReference>
<feature type="compositionally biased region" description="Low complexity" evidence="1">
    <location>
        <begin position="407"/>
        <end position="417"/>
    </location>
</feature>
<feature type="compositionally biased region" description="Low complexity" evidence="1">
    <location>
        <begin position="127"/>
        <end position="142"/>
    </location>
</feature>
<feature type="compositionally biased region" description="Basic and acidic residues" evidence="1">
    <location>
        <begin position="221"/>
        <end position="236"/>
    </location>
</feature>
<feature type="compositionally biased region" description="Basic and acidic residues" evidence="1">
    <location>
        <begin position="107"/>
        <end position="122"/>
    </location>
</feature>
<dbReference type="VEuPathDB" id="FungiDB:CLCR_08248"/>
<dbReference type="OrthoDB" id="6407410at2759"/>
<feature type="transmembrane region" description="Helical" evidence="2">
    <location>
        <begin position="291"/>
        <end position="314"/>
    </location>
</feature>
<proteinExistence type="predicted"/>
<organism evidence="3 4">
    <name type="scientific">Cladophialophora carrionii</name>
    <dbReference type="NCBI Taxonomy" id="86049"/>
    <lineage>
        <taxon>Eukaryota</taxon>
        <taxon>Fungi</taxon>
        <taxon>Dikarya</taxon>
        <taxon>Ascomycota</taxon>
        <taxon>Pezizomycotina</taxon>
        <taxon>Eurotiomycetes</taxon>
        <taxon>Chaetothyriomycetidae</taxon>
        <taxon>Chaetothyriales</taxon>
        <taxon>Herpotrichiellaceae</taxon>
        <taxon>Cladophialophora</taxon>
    </lineage>
</organism>